<feature type="signal peptide" evidence="2">
    <location>
        <begin position="1"/>
        <end position="19"/>
    </location>
</feature>
<feature type="region of interest" description="Disordered" evidence="1">
    <location>
        <begin position="44"/>
        <end position="86"/>
    </location>
</feature>
<sequence>MRLSPLAGLLLPFLPHVSSWLVPRGLDDGHYTIAFPDGNFSSPDHRIVKRGQDPWRSTGPWPKDPPWPGEISPPRRDDSHGKPEDSLQISHYQCDFASNEHVPWFEYESAFNSLGDYCDRFLVFARTIHISVSRGGTAVAFVCNSHETLPAPCSRLEFRWVERNYLDPYCGHLRPGQAYAPMVGKWYGRAHAGGELCTGEGRTSHFEQRWKWSLPPKDKLACKHNCDVPDGKGGIVGESMAGARGR</sequence>
<protein>
    <submittedName>
        <fullName evidence="3">Uncharacterized protein</fullName>
    </submittedName>
</protein>
<feature type="compositionally biased region" description="Basic and acidic residues" evidence="1">
    <location>
        <begin position="44"/>
        <end position="53"/>
    </location>
</feature>
<comment type="caution">
    <text evidence="3">The sequence shown here is derived from an EMBL/GenBank/DDBJ whole genome shotgun (WGS) entry which is preliminary data.</text>
</comment>
<dbReference type="Proteomes" id="UP000076580">
    <property type="component" value="Chromosome 03"/>
</dbReference>
<gene>
    <name evidence="3" type="ORF">DCS_08114</name>
</gene>
<dbReference type="OrthoDB" id="4881694at2759"/>
<dbReference type="RefSeq" id="XP_040655499.1">
    <property type="nucleotide sequence ID" value="XM_040805395.1"/>
</dbReference>
<accession>A0A151GGB0</accession>
<dbReference type="STRING" id="98403.A0A151GGB0"/>
<keyword evidence="4" id="KW-1185">Reference proteome</keyword>
<feature type="compositionally biased region" description="Basic and acidic residues" evidence="1">
    <location>
        <begin position="73"/>
        <end position="85"/>
    </location>
</feature>
<dbReference type="InParanoid" id="A0A151GGB0"/>
<dbReference type="EMBL" id="LAYC01000003">
    <property type="protein sequence ID" value="KYK56147.1"/>
    <property type="molecule type" value="Genomic_DNA"/>
</dbReference>
<organism evidence="3 4">
    <name type="scientific">Drechmeria coniospora</name>
    <name type="common">Nematophagous fungus</name>
    <name type="synonym">Meria coniospora</name>
    <dbReference type="NCBI Taxonomy" id="98403"/>
    <lineage>
        <taxon>Eukaryota</taxon>
        <taxon>Fungi</taxon>
        <taxon>Dikarya</taxon>
        <taxon>Ascomycota</taxon>
        <taxon>Pezizomycotina</taxon>
        <taxon>Sordariomycetes</taxon>
        <taxon>Hypocreomycetidae</taxon>
        <taxon>Hypocreales</taxon>
        <taxon>Ophiocordycipitaceae</taxon>
        <taxon>Drechmeria</taxon>
    </lineage>
</organism>
<feature type="chain" id="PRO_5007580497" evidence="2">
    <location>
        <begin position="20"/>
        <end position="246"/>
    </location>
</feature>
<name>A0A151GGB0_DRECN</name>
<evidence type="ECO:0000313" key="3">
    <source>
        <dbReference type="EMBL" id="KYK56147.1"/>
    </source>
</evidence>
<dbReference type="GeneID" id="63720757"/>
<evidence type="ECO:0000313" key="4">
    <source>
        <dbReference type="Proteomes" id="UP000076580"/>
    </source>
</evidence>
<keyword evidence="2" id="KW-0732">Signal</keyword>
<dbReference type="AlphaFoldDB" id="A0A151GGB0"/>
<evidence type="ECO:0000256" key="2">
    <source>
        <dbReference type="SAM" id="SignalP"/>
    </source>
</evidence>
<proteinExistence type="predicted"/>
<evidence type="ECO:0000256" key="1">
    <source>
        <dbReference type="SAM" id="MobiDB-lite"/>
    </source>
</evidence>
<reference evidence="3 4" key="1">
    <citation type="journal article" date="2016" name="Sci. Rep.">
        <title>Insights into Adaptations to a Near-Obligate Nematode Endoparasitic Lifestyle from the Finished Genome of Drechmeria coniospora.</title>
        <authorList>
            <person name="Zhang L."/>
            <person name="Zhou Z."/>
            <person name="Guo Q."/>
            <person name="Fokkens L."/>
            <person name="Miskei M."/>
            <person name="Pocsi I."/>
            <person name="Zhang W."/>
            <person name="Chen M."/>
            <person name="Wang L."/>
            <person name="Sun Y."/>
            <person name="Donzelli B.G."/>
            <person name="Gibson D.M."/>
            <person name="Nelson D.R."/>
            <person name="Luo J.G."/>
            <person name="Rep M."/>
            <person name="Liu H."/>
            <person name="Yang S."/>
            <person name="Wang J."/>
            <person name="Krasnoff S.B."/>
            <person name="Xu Y."/>
            <person name="Molnar I."/>
            <person name="Lin M."/>
        </authorList>
    </citation>
    <scope>NUCLEOTIDE SEQUENCE [LARGE SCALE GENOMIC DNA]</scope>
    <source>
        <strain evidence="3 4">ARSEF 6962</strain>
    </source>
</reference>